<gene>
    <name evidence="3" type="ORF">GCM10012282_74070</name>
</gene>
<keyword evidence="4" id="KW-1185">Reference proteome</keyword>
<dbReference type="PANTHER" id="PTHR46082:SF6">
    <property type="entry name" value="AAA+ ATPASE DOMAIN-CONTAINING PROTEIN-RELATED"/>
    <property type="match status" value="1"/>
</dbReference>
<protein>
    <recommendedName>
        <fullName evidence="2">NB-ARC domain-containing protein</fullName>
    </recommendedName>
</protein>
<sequence>MRRIRKGRSSAAREGTGEAVPSVSVSESGDATAVDGGDTLSGYRGSGRQASAGGEAVRVERSGDAVALGAHAVAISGHVSQVLLAAPPPSRPLDWPIRLGSVPVLASAFQARSAVQERIDRARDGHATVVLAQVLSGGGGVGKTQLAAAYAHQALVDGVDLVVWVDASDIEQVLARYAHAAHAVEAASDRLLGKSAESDAGLFLQWLATTRRSWLIVLDDLTDPEAIQAWWPPSSVFGCGRVVATTRRHDALLSGGGRAVVDIDTYSAEEAEAYLQERLSSAHADHLLDAQAAVLAETLGFLPLALSHAAAFMVNEDVACAEYLRRFNDSAARLDDLLPRAADTEGYGRQVAAALLLSLDVAQASEPVGLAVPVMRLASVLDPAGHPRPLWTSDAVIHYLSTQRATRPDGVPTPIGPAEARAALRLLHRYGLLTDHAQAGSRAVRLHALTARAVRECTSDAAVPEVVKTAADALTQLCNKVSWYDHETTAALLTNIDSLDGCAGDLLWEVDGHYVLRWAGRRMARGAAVPYWQRLVGTSERQLGRGHPLTLIARRDLALVCFYDHRHKEAFAVLQEDFPYQDDPLVLEGPQPTASRLKAASAVALLEDTVAVRQQLLGWAHPATLTGQANLARLHWSQGDRAAAIGLLEHSLTGYRATFGPRHPYTISVDNRLRSWREQHKRRWWRPTRGPSAPIGSAGAGGDVTR</sequence>
<comment type="caution">
    <text evidence="3">The sequence shown here is derived from an EMBL/GenBank/DDBJ whole genome shotgun (WGS) entry which is preliminary data.</text>
</comment>
<dbReference type="Pfam" id="PF00931">
    <property type="entry name" value="NB-ARC"/>
    <property type="match status" value="1"/>
</dbReference>
<dbReference type="Pfam" id="PF13374">
    <property type="entry name" value="TPR_10"/>
    <property type="match status" value="1"/>
</dbReference>
<dbReference type="GO" id="GO:0043531">
    <property type="term" value="F:ADP binding"/>
    <property type="evidence" value="ECO:0007669"/>
    <property type="project" value="InterPro"/>
</dbReference>
<dbReference type="Proteomes" id="UP000625682">
    <property type="component" value="Unassembled WGS sequence"/>
</dbReference>
<evidence type="ECO:0000259" key="2">
    <source>
        <dbReference type="Pfam" id="PF00931"/>
    </source>
</evidence>
<evidence type="ECO:0000256" key="1">
    <source>
        <dbReference type="SAM" id="MobiDB-lite"/>
    </source>
</evidence>
<dbReference type="InterPro" id="IPR027417">
    <property type="entry name" value="P-loop_NTPase"/>
</dbReference>
<reference evidence="3" key="1">
    <citation type="journal article" date="2014" name="Int. J. Syst. Evol. Microbiol.">
        <title>Complete genome sequence of Corynebacterium casei LMG S-19264T (=DSM 44701T), isolated from a smear-ripened cheese.</title>
        <authorList>
            <consortium name="US DOE Joint Genome Institute (JGI-PGF)"/>
            <person name="Walter F."/>
            <person name="Albersmeier A."/>
            <person name="Kalinowski J."/>
            <person name="Ruckert C."/>
        </authorList>
    </citation>
    <scope>NUCLEOTIDE SEQUENCE</scope>
    <source>
        <strain evidence="3">CGMCC 4.7272</strain>
    </source>
</reference>
<dbReference type="Gene3D" id="3.40.50.300">
    <property type="entry name" value="P-loop containing nucleotide triphosphate hydrolases"/>
    <property type="match status" value="1"/>
</dbReference>
<dbReference type="PANTHER" id="PTHR46082">
    <property type="entry name" value="ATP/GTP-BINDING PROTEIN-RELATED"/>
    <property type="match status" value="1"/>
</dbReference>
<feature type="region of interest" description="Disordered" evidence="1">
    <location>
        <begin position="680"/>
        <end position="706"/>
    </location>
</feature>
<dbReference type="InterPro" id="IPR011990">
    <property type="entry name" value="TPR-like_helical_dom_sf"/>
</dbReference>
<accession>A0A917P8A7</accession>
<dbReference type="RefSeq" id="WP_189151797.1">
    <property type="nucleotide sequence ID" value="NZ_BAABER010000037.1"/>
</dbReference>
<evidence type="ECO:0000313" key="4">
    <source>
        <dbReference type="Proteomes" id="UP000625682"/>
    </source>
</evidence>
<dbReference type="InterPro" id="IPR053137">
    <property type="entry name" value="NLR-like"/>
</dbReference>
<proteinExistence type="predicted"/>
<organism evidence="3 4">
    <name type="scientific">Streptomyces lacrimifluminis</name>
    <dbReference type="NCBI Taxonomy" id="1500077"/>
    <lineage>
        <taxon>Bacteria</taxon>
        <taxon>Bacillati</taxon>
        <taxon>Actinomycetota</taxon>
        <taxon>Actinomycetes</taxon>
        <taxon>Kitasatosporales</taxon>
        <taxon>Streptomycetaceae</taxon>
        <taxon>Streptomyces</taxon>
    </lineage>
</organism>
<dbReference type="EMBL" id="BMMU01000042">
    <property type="protein sequence ID" value="GGJ66163.1"/>
    <property type="molecule type" value="Genomic_DNA"/>
</dbReference>
<dbReference type="InterPro" id="IPR002182">
    <property type="entry name" value="NB-ARC"/>
</dbReference>
<feature type="region of interest" description="Disordered" evidence="1">
    <location>
        <begin position="1"/>
        <end position="56"/>
    </location>
</feature>
<name>A0A917P8A7_9ACTN</name>
<evidence type="ECO:0000313" key="3">
    <source>
        <dbReference type="EMBL" id="GGJ66163.1"/>
    </source>
</evidence>
<feature type="domain" description="NB-ARC" evidence="2">
    <location>
        <begin position="134"/>
        <end position="250"/>
    </location>
</feature>
<dbReference type="Gene3D" id="1.25.40.10">
    <property type="entry name" value="Tetratricopeptide repeat domain"/>
    <property type="match status" value="1"/>
</dbReference>
<dbReference type="SUPFAM" id="SSF52540">
    <property type="entry name" value="P-loop containing nucleoside triphosphate hydrolases"/>
    <property type="match status" value="1"/>
</dbReference>
<dbReference type="AlphaFoldDB" id="A0A917P8A7"/>
<reference evidence="3" key="2">
    <citation type="submission" date="2020-09" db="EMBL/GenBank/DDBJ databases">
        <authorList>
            <person name="Sun Q."/>
            <person name="Zhou Y."/>
        </authorList>
    </citation>
    <scope>NUCLEOTIDE SEQUENCE</scope>
    <source>
        <strain evidence="3">CGMCC 4.7272</strain>
    </source>
</reference>